<dbReference type="EMBL" id="LWAE01000015">
    <property type="protein sequence ID" value="KZL88732.1"/>
    <property type="molecule type" value="Genomic_DNA"/>
</dbReference>
<dbReference type="Gene3D" id="3.30.420.40">
    <property type="match status" value="2"/>
</dbReference>
<dbReference type="OrthoDB" id="1883643at2"/>
<proteinExistence type="predicted"/>
<organism evidence="2 3">
    <name type="scientific">Clostridium magnum DSM 2767</name>
    <dbReference type="NCBI Taxonomy" id="1121326"/>
    <lineage>
        <taxon>Bacteria</taxon>
        <taxon>Bacillati</taxon>
        <taxon>Bacillota</taxon>
        <taxon>Clostridia</taxon>
        <taxon>Eubacteriales</taxon>
        <taxon>Clostridiaceae</taxon>
        <taxon>Clostridium</taxon>
    </lineage>
</organism>
<evidence type="ECO:0000259" key="1">
    <source>
        <dbReference type="Pfam" id="PF17989"/>
    </source>
</evidence>
<dbReference type="STRING" id="1121326.CLMAG_60210"/>
<accession>A0A161YFB3</accession>
<dbReference type="RefSeq" id="WP_066630784.1">
    <property type="nucleotide sequence ID" value="NZ_FQXL01000081.1"/>
</dbReference>
<dbReference type="InterPro" id="IPR040607">
    <property type="entry name" value="ALP_N"/>
</dbReference>
<evidence type="ECO:0000313" key="2">
    <source>
        <dbReference type="EMBL" id="KZL88732.1"/>
    </source>
</evidence>
<keyword evidence="3" id="KW-1185">Reference proteome</keyword>
<dbReference type="Proteomes" id="UP000076603">
    <property type="component" value="Unassembled WGS sequence"/>
</dbReference>
<dbReference type="InterPro" id="IPR043129">
    <property type="entry name" value="ATPase_NBD"/>
</dbReference>
<evidence type="ECO:0000313" key="3">
    <source>
        <dbReference type="Proteomes" id="UP000076603"/>
    </source>
</evidence>
<sequence length="300" mass="33800">MARGIDIGNGYVKFQGKKFASRTKIGEKTAFGKQKKEIHYVTYDGVNYVVGEGAIFTGDDRYFSNQYTVCLLTALALGSGNEDFIEESVVVGLPERKYKLIGEKLKKHITSLGQKQISVDGKEYTIRIKDALVFIESAYPILKEIEYNVIVIDNGAGTINVTQWEDLSIINSATYNEAMYKMYAEIASYLNTNKGADFKPTDIEKIFNKKTTIINQEETDITDIRPIISNHIGEIASYIKNDFKYKDAKAIYLIGGGGADAINYWKNDFPKIKLVENNQFINSEVYDAIAKEEFGDEDQE</sequence>
<protein>
    <recommendedName>
        <fullName evidence="1">Actin-like protein N-terminal domain-containing protein</fullName>
    </recommendedName>
</protein>
<comment type="caution">
    <text evidence="2">The sequence shown here is derived from an EMBL/GenBank/DDBJ whole genome shotgun (WGS) entry which is preliminary data.</text>
</comment>
<reference evidence="2 3" key="1">
    <citation type="submission" date="2016-04" db="EMBL/GenBank/DDBJ databases">
        <title>Genome sequence of Clostridium magnum DSM 2767.</title>
        <authorList>
            <person name="Poehlein A."/>
            <person name="Uhlig R."/>
            <person name="Fischer R."/>
            <person name="Bahl H."/>
            <person name="Daniel R."/>
        </authorList>
    </citation>
    <scope>NUCLEOTIDE SEQUENCE [LARGE SCALE GENOMIC DNA]</scope>
    <source>
        <strain evidence="2 3">DSM 2767</strain>
    </source>
</reference>
<gene>
    <name evidence="2" type="ORF">CLMAG_60210</name>
</gene>
<name>A0A161YFB3_9CLOT</name>
<dbReference type="AlphaFoldDB" id="A0A161YFB3"/>
<dbReference type="PATRIC" id="fig|1121326.3.peg.6087"/>
<dbReference type="Pfam" id="PF17989">
    <property type="entry name" value="ALP_N"/>
    <property type="match status" value="1"/>
</dbReference>
<feature type="domain" description="Actin-like protein N-terminal" evidence="1">
    <location>
        <begin position="4"/>
        <end position="136"/>
    </location>
</feature>
<dbReference type="SUPFAM" id="SSF53067">
    <property type="entry name" value="Actin-like ATPase domain"/>
    <property type="match status" value="2"/>
</dbReference>